<feature type="compositionally biased region" description="Low complexity" evidence="1">
    <location>
        <begin position="300"/>
        <end position="309"/>
    </location>
</feature>
<dbReference type="InterPro" id="IPR019622">
    <property type="entry name" value="Rrn9_dom"/>
</dbReference>
<gene>
    <name evidence="3" type="ORF">R9X50_00066400</name>
</gene>
<evidence type="ECO:0000313" key="4">
    <source>
        <dbReference type="Proteomes" id="UP001303373"/>
    </source>
</evidence>
<keyword evidence="4" id="KW-1185">Reference proteome</keyword>
<dbReference type="Proteomes" id="UP001303373">
    <property type="component" value="Chromosome 1"/>
</dbReference>
<dbReference type="Pfam" id="PF10680">
    <property type="entry name" value="RRN9"/>
    <property type="match status" value="1"/>
</dbReference>
<feature type="compositionally biased region" description="Polar residues" evidence="1">
    <location>
        <begin position="310"/>
        <end position="323"/>
    </location>
</feature>
<evidence type="ECO:0000256" key="1">
    <source>
        <dbReference type="SAM" id="MobiDB-lite"/>
    </source>
</evidence>
<proteinExistence type="predicted"/>
<feature type="compositionally biased region" description="Basic and acidic residues" evidence="1">
    <location>
        <begin position="125"/>
        <end position="134"/>
    </location>
</feature>
<feature type="compositionally biased region" description="Polar residues" evidence="1">
    <location>
        <begin position="35"/>
        <end position="47"/>
    </location>
</feature>
<reference evidence="3 4" key="1">
    <citation type="submission" date="2023-11" db="EMBL/GenBank/DDBJ databases">
        <title>An acidophilic fungus is an integral part of prey digestion in a carnivorous sundew plant.</title>
        <authorList>
            <person name="Tsai I.J."/>
        </authorList>
    </citation>
    <scope>NUCLEOTIDE SEQUENCE [LARGE SCALE GENOMIC DNA]</scope>
    <source>
        <strain evidence="3">169a</strain>
    </source>
</reference>
<feature type="region of interest" description="Disordered" evidence="1">
    <location>
        <begin position="555"/>
        <end position="586"/>
    </location>
</feature>
<dbReference type="EMBL" id="CP138580">
    <property type="protein sequence ID" value="WPG97882.1"/>
    <property type="molecule type" value="Genomic_DNA"/>
</dbReference>
<dbReference type="GO" id="GO:0003743">
    <property type="term" value="F:translation initiation factor activity"/>
    <property type="evidence" value="ECO:0007669"/>
    <property type="project" value="UniProtKB-KW"/>
</dbReference>
<feature type="region of interest" description="Disordered" evidence="1">
    <location>
        <begin position="292"/>
        <end position="385"/>
    </location>
</feature>
<name>A0AAQ3R9C6_9PEZI</name>
<keyword evidence="3" id="KW-0648">Protein biosynthesis</keyword>
<protein>
    <submittedName>
        <fullName evidence="3">RNA polymerase I specific transcription initiation factor</fullName>
    </submittedName>
</protein>
<keyword evidence="3" id="KW-0396">Initiation factor</keyword>
<feature type="domain" description="Rrn9" evidence="2">
    <location>
        <begin position="86"/>
        <end position="152"/>
    </location>
</feature>
<feature type="region of interest" description="Disordered" evidence="1">
    <location>
        <begin position="119"/>
        <end position="139"/>
    </location>
</feature>
<dbReference type="AlphaFoldDB" id="A0AAQ3R9C6"/>
<feature type="region of interest" description="Disordered" evidence="1">
    <location>
        <begin position="1"/>
        <end position="69"/>
    </location>
</feature>
<sequence>MSSVGDEFSDPAFAIDENEIELHSQQPQRDDEHYSISSSLGPQTQADSAYDDSDVEHGDDRENRFRGPSSTWHAYTHEERALAASLDRLRANDLSIHLYNAHALKARLRDSTKAESWRSKGSWIKPDEDGKRPWQPDPDWTAWPLVPARVPFFGEDFGAPPQHIDDDKIYRKYIAWNPSADIEDEIKAIMLRKAKQRYESRPLAEKTPSRQPHINANLALDDGDCHDVDMADGKTGIINPLFDFEDADVPIAQKTMTPVILADDEQADAVIKPSVRHIVTKLDDLLIGLQKSRRAHRQRQATSRSRSQSIVTCSRLQSPQNSDEPVKPVNKRQKRRRAISENDSDEFRSPDESEAESDNGNLANSRTSTPKRTRPSGDSTHPLGQRDWSEILGIAALVGWDPAVIDRAARRCALLFGEGMSFRAMPETAALATLDRKTDYVPEMLPSIETHDDQEDEILIVEAPVLQGYFCPVNNCPRHHQAYAKAWRWREHLKRAHKFSQSQIDYAENDIPGSRNDSRVPLPDESILSEGKIPEAVIPHEDEYDGVRTDGFLKPILASMRRDRGGSKSNQPKGNPSNPNEDSEEE</sequence>
<evidence type="ECO:0000313" key="3">
    <source>
        <dbReference type="EMBL" id="WPG97882.1"/>
    </source>
</evidence>
<feature type="compositionally biased region" description="Polar residues" evidence="1">
    <location>
        <begin position="358"/>
        <end position="368"/>
    </location>
</feature>
<feature type="compositionally biased region" description="Basic and acidic residues" evidence="1">
    <location>
        <begin position="55"/>
        <end position="65"/>
    </location>
</feature>
<organism evidence="3 4">
    <name type="scientific">Acrodontium crateriforme</name>
    <dbReference type="NCBI Taxonomy" id="150365"/>
    <lineage>
        <taxon>Eukaryota</taxon>
        <taxon>Fungi</taxon>
        <taxon>Dikarya</taxon>
        <taxon>Ascomycota</taxon>
        <taxon>Pezizomycotina</taxon>
        <taxon>Dothideomycetes</taxon>
        <taxon>Dothideomycetidae</taxon>
        <taxon>Mycosphaerellales</taxon>
        <taxon>Teratosphaeriaceae</taxon>
        <taxon>Acrodontium</taxon>
    </lineage>
</organism>
<accession>A0AAQ3R9C6</accession>
<evidence type="ECO:0000259" key="2">
    <source>
        <dbReference type="Pfam" id="PF10680"/>
    </source>
</evidence>